<gene>
    <name evidence="1" type="ORF">IWQ57_004556</name>
</gene>
<dbReference type="Proteomes" id="UP001140234">
    <property type="component" value="Unassembled WGS sequence"/>
</dbReference>
<reference evidence="1" key="1">
    <citation type="submission" date="2022-07" db="EMBL/GenBank/DDBJ databases">
        <title>Phylogenomic reconstructions and comparative analyses of Kickxellomycotina fungi.</title>
        <authorList>
            <person name="Reynolds N.K."/>
            <person name="Stajich J.E."/>
            <person name="Barry K."/>
            <person name="Grigoriev I.V."/>
            <person name="Crous P."/>
            <person name="Smith M.E."/>
        </authorList>
    </citation>
    <scope>NUCLEOTIDE SEQUENCE</scope>
    <source>
        <strain evidence="1">CBS 109366</strain>
    </source>
</reference>
<organism evidence="1 2">
    <name type="scientific">Coemansia nantahalensis</name>
    <dbReference type="NCBI Taxonomy" id="2789366"/>
    <lineage>
        <taxon>Eukaryota</taxon>
        <taxon>Fungi</taxon>
        <taxon>Fungi incertae sedis</taxon>
        <taxon>Zoopagomycota</taxon>
        <taxon>Kickxellomycotina</taxon>
        <taxon>Kickxellomycetes</taxon>
        <taxon>Kickxellales</taxon>
        <taxon>Kickxellaceae</taxon>
        <taxon>Coemansia</taxon>
    </lineage>
</organism>
<evidence type="ECO:0000313" key="2">
    <source>
        <dbReference type="Proteomes" id="UP001140234"/>
    </source>
</evidence>
<comment type="caution">
    <text evidence="1">The sequence shown here is derived from an EMBL/GenBank/DDBJ whole genome shotgun (WGS) entry which is preliminary data.</text>
</comment>
<feature type="non-terminal residue" evidence="1">
    <location>
        <position position="1"/>
    </location>
</feature>
<protein>
    <submittedName>
        <fullName evidence="1">Uncharacterized protein</fullName>
    </submittedName>
</protein>
<proteinExistence type="predicted"/>
<dbReference type="EMBL" id="JANBUJ010001832">
    <property type="protein sequence ID" value="KAJ2765991.1"/>
    <property type="molecule type" value="Genomic_DNA"/>
</dbReference>
<accession>A0ACC1JS44</accession>
<name>A0ACC1JS44_9FUNG</name>
<keyword evidence="2" id="KW-1185">Reference proteome</keyword>
<evidence type="ECO:0000313" key="1">
    <source>
        <dbReference type="EMBL" id="KAJ2765991.1"/>
    </source>
</evidence>
<sequence length="337" mass="35578">GIKRGPYKKRKRNPTDDDAAAAGGVAGWSGPDPSEPAAALPIGRTTARPLPSASHAGSPRGSDSLRRARQSRTMGQRVQRQPPPPVLGPGAIPILHVDPAPDDSDYSEDSSSDVPLLAQHASGALSAVSYAAQQYRPAAQPPQSQLQPGMYGIPPETPTAGLATAFRSLATTRPRAPPSASYHHPHHGHSQHPHHRPPAFSQTATAPIRLPPIASFDHAQALGSPPNTSSLAILTDVALGRGAGRPTAPALYPPLPRPPGHFGHRHHYSDPENSGQQSHDPPPPEGRPRPQYARSAGASEASSLDSCHSADGVSRAFIRRLSRRLHDTHIEQEHAGL</sequence>